<comment type="caution">
    <text evidence="1">The sequence shown here is derived from an EMBL/GenBank/DDBJ whole genome shotgun (WGS) entry which is preliminary data.</text>
</comment>
<dbReference type="AlphaFoldDB" id="A0A7C9VV73"/>
<dbReference type="Pfam" id="PF04672">
    <property type="entry name" value="Methyltransf_19"/>
    <property type="match status" value="1"/>
</dbReference>
<dbReference type="RefSeq" id="WP_166043841.1">
    <property type="nucleotide sequence ID" value="NZ_JAAMPJ010000001.1"/>
</dbReference>
<evidence type="ECO:0000313" key="1">
    <source>
        <dbReference type="EMBL" id="NGY58040.1"/>
    </source>
</evidence>
<sequence length="279" mass="30892">MINPKTPASPEVPPIWAPGIIGAPTPKPARVRDYWLGGSHHSAADRRLAEQFTLCAPQLPYLVRTHRDFLRRVVTRLVRDGVRQFVDLGSGMPTVGNVHEVVQRLAPECRVVYTDVDPVVVAESRELLAGDDRTVYLHADLLRPEEILDSPDLRGLLDLDEPVALLAIDVLHHVPDSAEPAELLTTYANVLGPACQVALSHTCRDEQLLDAIRLYSDIYHEALPECAFRSAAEVGDLLRGFELTEPGLVPIPLWLPDADTEPDQNPEYFSGCAALTRRR</sequence>
<dbReference type="PIRSF" id="PIRSF017393">
    <property type="entry name" value="MTase_SAV2177"/>
    <property type="match status" value="1"/>
</dbReference>
<reference evidence="1 2" key="1">
    <citation type="submission" date="2020-03" db="EMBL/GenBank/DDBJ databases">
        <title>Isolation and identification of active actinomycetes.</title>
        <authorList>
            <person name="Sun X."/>
        </authorList>
    </citation>
    <scope>NUCLEOTIDE SEQUENCE [LARGE SCALE GENOMIC DNA]</scope>
    <source>
        <strain evidence="1 2">NEAU-D13</strain>
    </source>
</reference>
<gene>
    <name evidence="1" type="ORF">G7043_03735</name>
</gene>
<protein>
    <recommendedName>
        <fullName evidence="3">S-adenosyl methyltransferase</fullName>
    </recommendedName>
</protein>
<dbReference type="InterPro" id="IPR029063">
    <property type="entry name" value="SAM-dependent_MTases_sf"/>
</dbReference>
<proteinExistence type="predicted"/>
<name>A0A7C9VV73_9PSEU</name>
<accession>A0A7C9VV73</accession>
<dbReference type="InterPro" id="IPR006764">
    <property type="entry name" value="SAM_dep_MeTrfase_SAV2177_type"/>
</dbReference>
<dbReference type="CDD" id="cd02440">
    <property type="entry name" value="AdoMet_MTases"/>
    <property type="match status" value="1"/>
</dbReference>
<organism evidence="1 2">
    <name type="scientific">Lentzea alba</name>
    <dbReference type="NCBI Taxonomy" id="2714351"/>
    <lineage>
        <taxon>Bacteria</taxon>
        <taxon>Bacillati</taxon>
        <taxon>Actinomycetota</taxon>
        <taxon>Actinomycetes</taxon>
        <taxon>Pseudonocardiales</taxon>
        <taxon>Pseudonocardiaceae</taxon>
        <taxon>Lentzea</taxon>
    </lineage>
</organism>
<evidence type="ECO:0008006" key="3">
    <source>
        <dbReference type="Google" id="ProtNLM"/>
    </source>
</evidence>
<dbReference type="SUPFAM" id="SSF53335">
    <property type="entry name" value="S-adenosyl-L-methionine-dependent methyltransferases"/>
    <property type="match status" value="1"/>
</dbReference>
<evidence type="ECO:0000313" key="2">
    <source>
        <dbReference type="Proteomes" id="UP000481360"/>
    </source>
</evidence>
<dbReference type="Proteomes" id="UP000481360">
    <property type="component" value="Unassembled WGS sequence"/>
</dbReference>
<keyword evidence="2" id="KW-1185">Reference proteome</keyword>
<dbReference type="Gene3D" id="3.40.50.150">
    <property type="entry name" value="Vaccinia Virus protein VP39"/>
    <property type="match status" value="1"/>
</dbReference>
<dbReference type="EMBL" id="JAAMPJ010000001">
    <property type="protein sequence ID" value="NGY58040.1"/>
    <property type="molecule type" value="Genomic_DNA"/>
</dbReference>